<dbReference type="AlphaFoldDB" id="A0A410S1Q5"/>
<keyword evidence="2" id="KW-0472">Membrane</keyword>
<feature type="transmembrane region" description="Helical" evidence="2">
    <location>
        <begin position="108"/>
        <end position="127"/>
    </location>
</feature>
<protein>
    <submittedName>
        <fullName evidence="3">Uncharacterized protein</fullName>
    </submittedName>
</protein>
<evidence type="ECO:0000256" key="2">
    <source>
        <dbReference type="SAM" id="Phobius"/>
    </source>
</evidence>
<organism evidence="3 4">
    <name type="scientific">Corallococcus coralloides</name>
    <name type="common">Myxococcus coralloides</name>
    <dbReference type="NCBI Taxonomy" id="184914"/>
    <lineage>
        <taxon>Bacteria</taxon>
        <taxon>Pseudomonadati</taxon>
        <taxon>Myxococcota</taxon>
        <taxon>Myxococcia</taxon>
        <taxon>Myxococcales</taxon>
        <taxon>Cystobacterineae</taxon>
        <taxon>Myxococcaceae</taxon>
        <taxon>Corallococcus</taxon>
    </lineage>
</organism>
<keyword evidence="2" id="KW-0812">Transmembrane</keyword>
<evidence type="ECO:0000313" key="3">
    <source>
        <dbReference type="EMBL" id="QAT88080.1"/>
    </source>
</evidence>
<feature type="transmembrane region" description="Helical" evidence="2">
    <location>
        <begin position="133"/>
        <end position="154"/>
    </location>
</feature>
<dbReference type="EMBL" id="CP034669">
    <property type="protein sequence ID" value="QAT88080.1"/>
    <property type="molecule type" value="Genomic_DNA"/>
</dbReference>
<evidence type="ECO:0000313" key="4">
    <source>
        <dbReference type="Proteomes" id="UP000288758"/>
    </source>
</evidence>
<dbReference type="Proteomes" id="UP000288758">
    <property type="component" value="Chromosome"/>
</dbReference>
<feature type="region of interest" description="Disordered" evidence="1">
    <location>
        <begin position="261"/>
        <end position="295"/>
    </location>
</feature>
<gene>
    <name evidence="3" type="ORF">EJ065_6552</name>
</gene>
<feature type="transmembrane region" description="Helical" evidence="2">
    <location>
        <begin position="77"/>
        <end position="96"/>
    </location>
</feature>
<feature type="transmembrane region" description="Helical" evidence="2">
    <location>
        <begin position="36"/>
        <end position="57"/>
    </location>
</feature>
<keyword evidence="2" id="KW-1133">Transmembrane helix</keyword>
<feature type="transmembrane region" description="Helical" evidence="2">
    <location>
        <begin position="6"/>
        <end position="24"/>
    </location>
</feature>
<feature type="compositionally biased region" description="Basic and acidic residues" evidence="1">
    <location>
        <begin position="261"/>
        <end position="283"/>
    </location>
</feature>
<reference evidence="3 4" key="1">
    <citation type="submission" date="2018-12" db="EMBL/GenBank/DDBJ databases">
        <title>Complete Genome Sequence of the Corallopyronin A producing Myxobacterium Corallococcus coralloides B035.</title>
        <authorList>
            <person name="Bouhired S.M."/>
            <person name="Rupp O."/>
            <person name="Blom J."/>
            <person name="Schaeberle T.F."/>
            <person name="Kehraus S."/>
            <person name="Schiefer A."/>
            <person name="Pfarr K."/>
            <person name="Goesmann A."/>
            <person name="Hoerauf A."/>
            <person name="Koenig G.M."/>
        </authorList>
    </citation>
    <scope>NUCLEOTIDE SEQUENCE [LARGE SCALE GENOMIC DNA]</scope>
    <source>
        <strain evidence="3 4">B035</strain>
    </source>
</reference>
<proteinExistence type="predicted"/>
<accession>A0A410S1Q5</accession>
<sequence length="295" mass="31778">MGVVYLLSYIFGGVAVTLGLYRLLGDLRDGSPLGGTLLIVAFGAGLVSLGGLLHVLVERRRNPGGAPRELPRMGRRMFALVGAMWALPIVAAWIQFELFIEPTYMAPDVTVLGGIGLTFGVCSRVMAKWPMRWATATMAVALIGLPLGLLGVALPIRHFTHHLTDVAMVLHDDNSPETRTVTFNGDAPSAPAVPVGVGDEMTELLSAYANAREIDVAAEIAAGRMRQLEDGRYVTVNPDGTEAPIGTAAQLEQAFDDALAADDRKAAEEQAARRAEWEQEMRERKRGGRLFSRGE</sequence>
<evidence type="ECO:0000256" key="1">
    <source>
        <dbReference type="SAM" id="MobiDB-lite"/>
    </source>
</evidence>
<name>A0A410S1Q5_CORCK</name>